<dbReference type="AlphaFoldDB" id="A0A085MG24"/>
<feature type="region of interest" description="Disordered" evidence="1">
    <location>
        <begin position="713"/>
        <end position="780"/>
    </location>
</feature>
<gene>
    <name evidence="2" type="ORF">M513_02948</name>
</gene>
<evidence type="ECO:0000313" key="2">
    <source>
        <dbReference type="EMBL" id="KFD56170.1"/>
    </source>
</evidence>
<organism evidence="2 3">
    <name type="scientific">Trichuris suis</name>
    <name type="common">pig whipworm</name>
    <dbReference type="NCBI Taxonomy" id="68888"/>
    <lineage>
        <taxon>Eukaryota</taxon>
        <taxon>Metazoa</taxon>
        <taxon>Ecdysozoa</taxon>
        <taxon>Nematoda</taxon>
        <taxon>Enoplea</taxon>
        <taxon>Dorylaimia</taxon>
        <taxon>Trichinellida</taxon>
        <taxon>Trichuridae</taxon>
        <taxon>Trichuris</taxon>
    </lineage>
</organism>
<feature type="compositionally biased region" description="Low complexity" evidence="1">
    <location>
        <begin position="251"/>
        <end position="266"/>
    </location>
</feature>
<dbReference type="Proteomes" id="UP000030764">
    <property type="component" value="Unassembled WGS sequence"/>
</dbReference>
<feature type="region of interest" description="Disordered" evidence="1">
    <location>
        <begin position="544"/>
        <end position="595"/>
    </location>
</feature>
<evidence type="ECO:0000256" key="1">
    <source>
        <dbReference type="SAM" id="MobiDB-lite"/>
    </source>
</evidence>
<sequence>MGWLPVEEDQNLSRNLPELAAAVVTMPQEAPVHCPLCSLQGRWTRLILCKISLEIAILCCPEVDCIYPFNLEREQFQLHFLETELTSLFRGEVSEDTGNVDDPEGFHEVEISRGLSEEIRSLTSVDIFRKRLGENMKELKRRLDSYEVFYPVKDLAPSSGELGAVPPMTFCTECAERGVQSKLILARVSFRRGLLICPVGECSFPLDQGPDVLSRLCVRTESPAINSFELRKVGEALRRLCSFIDEAVQSESSSNSNVNESETSENLPIHSGTSPMELENSTGAVSEGRMPSVLMDDENCIPLPLETNNPVIIPMDGESIVQYEGKNDATLTMEDEEVKDISERDESDQSVQVECEPSVDESVQIESSLSTQAEFEQCDGDSEKPQIKTGQSPAIAIESEDLVVSVTQNECHVDIPIRVNVLTSLQPESVDHATTPFVLENEAATATEEKDSARFAIENEHQTSKSVAGDVTSIESSPHVLPREEIPATASVKCESTVDEESTTEAGIGVSNVAPSVKADQPSVSAVDAASPMKSQPYELLMDKSETSEAKSMEPENHNRVPAKIERISTRASKSKADANSTHGRPQRSRRAPLRFDDYLCDDSELLSATEIESARNHVVESSSEMVGRGKRRVGSNCRSTCVKRSKRTWRTRRAKRTSEEDNVIVTEELLQCSSFNEVENTISNGKLNGDSSNGRSVKYDDGYFRRRAWKVPTNGLSSPSLGQSSNEDSAPENEEYIPGRPPGKIRLVSKETSERRRRTSAQEVVSSSSANGQQHDLVNCRDATQNGTTPESMTNGAEALPKKSFFARIKKQLMNACAEAAAAEQKLQAGVPTKEINRLDDEIFGEAQMLPFDSFEAGTSEASTSFKSVNDASLEQQFRETSIQMKDGQSSSTDSKAAELLNFEELDFSAFDDICGFSEAAVAAEDELII</sequence>
<feature type="compositionally biased region" description="Polar residues" evidence="1">
    <location>
        <begin position="271"/>
        <end position="284"/>
    </location>
</feature>
<dbReference type="EMBL" id="KL363195">
    <property type="protein sequence ID" value="KFD56170.1"/>
    <property type="molecule type" value="Genomic_DNA"/>
</dbReference>
<keyword evidence="3" id="KW-1185">Reference proteome</keyword>
<feature type="compositionally biased region" description="Polar residues" evidence="1">
    <location>
        <begin position="715"/>
        <end position="729"/>
    </location>
</feature>
<reference evidence="2 3" key="1">
    <citation type="journal article" date="2014" name="Nat. Genet.">
        <title>Genome and transcriptome of the porcine whipworm Trichuris suis.</title>
        <authorList>
            <person name="Jex A.R."/>
            <person name="Nejsum P."/>
            <person name="Schwarz E.M."/>
            <person name="Hu L."/>
            <person name="Young N.D."/>
            <person name="Hall R.S."/>
            <person name="Korhonen P.K."/>
            <person name="Liao S."/>
            <person name="Thamsborg S."/>
            <person name="Xia J."/>
            <person name="Xu P."/>
            <person name="Wang S."/>
            <person name="Scheerlinck J.P."/>
            <person name="Hofmann A."/>
            <person name="Sternberg P.W."/>
            <person name="Wang J."/>
            <person name="Gasser R.B."/>
        </authorList>
    </citation>
    <scope>NUCLEOTIDE SEQUENCE [LARGE SCALE GENOMIC DNA]</scope>
    <source>
        <strain evidence="2">DCEP-RM93M</strain>
    </source>
</reference>
<feature type="region of interest" description="Disordered" evidence="1">
    <location>
        <begin position="251"/>
        <end position="286"/>
    </location>
</feature>
<feature type="compositionally biased region" description="Basic and acidic residues" evidence="1">
    <location>
        <begin position="544"/>
        <end position="569"/>
    </location>
</feature>
<feature type="compositionally biased region" description="Polar residues" evidence="1">
    <location>
        <begin position="762"/>
        <end position="780"/>
    </location>
</feature>
<proteinExistence type="predicted"/>
<protein>
    <submittedName>
        <fullName evidence="2">Uncharacterized protein</fullName>
    </submittedName>
</protein>
<evidence type="ECO:0000313" key="3">
    <source>
        <dbReference type="Proteomes" id="UP000030764"/>
    </source>
</evidence>
<accession>A0A085MG24</accession>
<name>A0A085MG24_9BILA</name>